<reference evidence="9 10" key="1">
    <citation type="journal article" date="2015" name="PeerJ">
        <title>First genomic representation of candidate bacterial phylum KSB3 points to enhanced environmental sensing as a trigger of wastewater bulking.</title>
        <authorList>
            <person name="Sekiguchi Y."/>
            <person name="Ohashi A."/>
            <person name="Parks D.H."/>
            <person name="Yamauchi T."/>
            <person name="Tyson G.W."/>
            <person name="Hugenholtz P."/>
        </authorList>
    </citation>
    <scope>NUCLEOTIDE SEQUENCE [LARGE SCALE GENOMIC DNA]</scope>
</reference>
<dbReference type="InterPro" id="IPR006366">
    <property type="entry name" value="CobA/CysG_C"/>
</dbReference>
<dbReference type="PROSITE" id="PS00839">
    <property type="entry name" value="SUMT_1"/>
    <property type="match status" value="1"/>
</dbReference>
<keyword evidence="10" id="KW-1185">Reference proteome</keyword>
<evidence type="ECO:0000256" key="1">
    <source>
        <dbReference type="ARBA" id="ARBA00012162"/>
    </source>
</evidence>
<dbReference type="SUPFAM" id="SSF53790">
    <property type="entry name" value="Tetrapyrrole methylase"/>
    <property type="match status" value="1"/>
</dbReference>
<dbReference type="AlphaFoldDB" id="A0A0S6VSR8"/>
<dbReference type="FunFam" id="3.40.1010.10:FF:000001">
    <property type="entry name" value="Siroheme synthase"/>
    <property type="match status" value="1"/>
</dbReference>
<evidence type="ECO:0000259" key="8">
    <source>
        <dbReference type="Pfam" id="PF02602"/>
    </source>
</evidence>
<dbReference type="Gene3D" id="3.30.950.10">
    <property type="entry name" value="Methyltransferase, Cobalt-precorrin-4 Transmethylase, Domain 2"/>
    <property type="match status" value="1"/>
</dbReference>
<dbReference type="CDD" id="cd06578">
    <property type="entry name" value="HemD"/>
    <property type="match status" value="1"/>
</dbReference>
<keyword evidence="3 6" id="KW-0808">Transferase</keyword>
<accession>A0A0S6VSR8</accession>
<dbReference type="Gene3D" id="3.40.50.10090">
    <property type="match status" value="2"/>
</dbReference>
<dbReference type="InterPro" id="IPR003754">
    <property type="entry name" value="4pyrrol_synth_uPrphyn_synth"/>
</dbReference>
<evidence type="ECO:0000256" key="2">
    <source>
        <dbReference type="ARBA" id="ARBA00022603"/>
    </source>
</evidence>
<evidence type="ECO:0000256" key="6">
    <source>
        <dbReference type="RuleBase" id="RU003960"/>
    </source>
</evidence>
<dbReference type="InterPro" id="IPR050161">
    <property type="entry name" value="Siro_Cobalamin_biosynth"/>
</dbReference>
<dbReference type="GO" id="GO:0032259">
    <property type="term" value="P:methylation"/>
    <property type="evidence" value="ECO:0007669"/>
    <property type="project" value="UniProtKB-KW"/>
</dbReference>
<dbReference type="GO" id="GO:0004851">
    <property type="term" value="F:uroporphyrin-III C-methyltransferase activity"/>
    <property type="evidence" value="ECO:0007669"/>
    <property type="project" value="UniProtKB-EC"/>
</dbReference>
<dbReference type="InterPro" id="IPR014777">
    <property type="entry name" value="4pyrrole_Mease_sub1"/>
</dbReference>
<name>A0A0S6VSR8_9BACT</name>
<dbReference type="HOGENOM" id="CLU_011276_6_3_0"/>
<dbReference type="InterPro" id="IPR036108">
    <property type="entry name" value="4pyrrol_syn_uPrphyn_synt_sf"/>
</dbReference>
<dbReference type="Proteomes" id="UP000030700">
    <property type="component" value="Unassembled WGS sequence"/>
</dbReference>
<protein>
    <recommendedName>
        <fullName evidence="1">uroporphyrinogen-III C-methyltransferase</fullName>
        <ecNumber evidence="1">2.1.1.107</ecNumber>
    </recommendedName>
</protein>
<feature type="domain" description="Tetrapyrrole biosynthesis uroporphyrinogen III synthase" evidence="8">
    <location>
        <begin position="294"/>
        <end position="509"/>
    </location>
</feature>
<evidence type="ECO:0000313" key="10">
    <source>
        <dbReference type="Proteomes" id="UP000030700"/>
    </source>
</evidence>
<dbReference type="NCBIfam" id="NF004790">
    <property type="entry name" value="PRK06136.1"/>
    <property type="match status" value="1"/>
</dbReference>
<dbReference type="PANTHER" id="PTHR45790">
    <property type="entry name" value="SIROHEME SYNTHASE-RELATED"/>
    <property type="match status" value="1"/>
</dbReference>
<dbReference type="Gene3D" id="3.40.1010.10">
    <property type="entry name" value="Cobalt-precorrin-4 Transmethylase, Domain 1"/>
    <property type="match status" value="1"/>
</dbReference>
<sequence>MAKAFQELMNMSEERREHIATLTQDLHAHPLRGKVYLIGAGPGDEELLTLKAKRALEHCTAAMYDRLANPAILRYLPENCERHYCGKEPGAHSKTQAEINDLLVTLAKTGHVVARIKGGDPYVFGRGGEEALCLQAEGILFEVIPGISSAIAALNYAGIPISHRGLAQSFHVFTGTSAERLDINWQAAAAIDGTLVFLMGLGNIELIVGELTQRGKSPQTPCAVIMKGTTAQQKSVFGTLENICERAAAAHLESPSIIVVGAVTELADRLNWYERKPLFGLNICLTRSKEQAQELRERLLDLGAEVTEIPTIAVVRHDDALRDYLPKLTEYRWIVFTSVNGVNTFFDALKAQEYDIRRIRADFAAIGPATANAIKERGVMPVIIAKEFVAESLLESLKERIQPGEAVFVGRSEQARPYLVEQLRAHGCEVDEVATYRVEQPPISDARLDDANVITFTSPTTVRHLIEMVGVDRIRPKRLLAIGPITLQELQKHGLDAEMCDEYSTDGIIKKLTAM</sequence>
<keyword evidence="4" id="KW-0949">S-adenosyl-L-methionine</keyword>
<dbReference type="InterPro" id="IPR003043">
    <property type="entry name" value="Uropor_MeTrfase_CS"/>
</dbReference>
<dbReference type="PANTHER" id="PTHR45790:SF3">
    <property type="entry name" value="S-ADENOSYL-L-METHIONINE-DEPENDENT UROPORPHYRINOGEN III METHYLTRANSFERASE, CHLOROPLASTIC"/>
    <property type="match status" value="1"/>
</dbReference>
<evidence type="ECO:0000256" key="4">
    <source>
        <dbReference type="ARBA" id="ARBA00022691"/>
    </source>
</evidence>
<feature type="domain" description="Tetrapyrrole methylase" evidence="7">
    <location>
        <begin position="34"/>
        <end position="243"/>
    </location>
</feature>
<proteinExistence type="inferred from homology"/>
<evidence type="ECO:0000256" key="5">
    <source>
        <dbReference type="ARBA" id="ARBA00023244"/>
    </source>
</evidence>
<keyword evidence="5" id="KW-0627">Porphyrin biosynthesis</keyword>
<dbReference type="CDD" id="cd11642">
    <property type="entry name" value="SUMT"/>
    <property type="match status" value="1"/>
</dbReference>
<evidence type="ECO:0000313" key="9">
    <source>
        <dbReference type="EMBL" id="GAK48948.1"/>
    </source>
</evidence>
<dbReference type="SUPFAM" id="SSF69618">
    <property type="entry name" value="HemD-like"/>
    <property type="match status" value="1"/>
</dbReference>
<gene>
    <name evidence="9" type="ORF">U14_00160</name>
</gene>
<dbReference type="InterPro" id="IPR000878">
    <property type="entry name" value="4pyrrol_Mease"/>
</dbReference>
<dbReference type="Pfam" id="PF02602">
    <property type="entry name" value="HEM4"/>
    <property type="match status" value="1"/>
</dbReference>
<dbReference type="InterPro" id="IPR014776">
    <property type="entry name" value="4pyrrole_Mease_sub2"/>
</dbReference>
<organism evidence="9 10">
    <name type="scientific">Candidatus Moduliflexus flocculans</name>
    <dbReference type="NCBI Taxonomy" id="1499966"/>
    <lineage>
        <taxon>Bacteria</taxon>
        <taxon>Candidatus Moduliflexota</taxon>
        <taxon>Candidatus Moduliflexia</taxon>
        <taxon>Candidatus Moduliflexales</taxon>
        <taxon>Candidatus Moduliflexaceae</taxon>
    </lineage>
</organism>
<dbReference type="GO" id="GO:0004852">
    <property type="term" value="F:uroporphyrinogen-III synthase activity"/>
    <property type="evidence" value="ECO:0007669"/>
    <property type="project" value="InterPro"/>
</dbReference>
<dbReference type="STRING" id="1499966.U14_00160"/>
<dbReference type="EMBL" id="DF820455">
    <property type="protein sequence ID" value="GAK48948.1"/>
    <property type="molecule type" value="Genomic_DNA"/>
</dbReference>
<comment type="similarity">
    <text evidence="6">Belongs to the precorrin methyltransferase family.</text>
</comment>
<dbReference type="InterPro" id="IPR035996">
    <property type="entry name" value="4pyrrol_Methylase_sf"/>
</dbReference>
<dbReference type="FunFam" id="3.30.950.10:FF:000001">
    <property type="entry name" value="Siroheme synthase"/>
    <property type="match status" value="1"/>
</dbReference>
<dbReference type="NCBIfam" id="TIGR01469">
    <property type="entry name" value="cobA_cysG_Cterm"/>
    <property type="match status" value="1"/>
</dbReference>
<dbReference type="PROSITE" id="PS00840">
    <property type="entry name" value="SUMT_2"/>
    <property type="match status" value="1"/>
</dbReference>
<keyword evidence="2 6" id="KW-0489">Methyltransferase</keyword>
<evidence type="ECO:0000256" key="3">
    <source>
        <dbReference type="ARBA" id="ARBA00022679"/>
    </source>
</evidence>
<dbReference type="EC" id="2.1.1.107" evidence="1"/>
<dbReference type="Pfam" id="PF00590">
    <property type="entry name" value="TP_methylase"/>
    <property type="match status" value="1"/>
</dbReference>
<dbReference type="GO" id="GO:0019354">
    <property type="term" value="P:siroheme biosynthetic process"/>
    <property type="evidence" value="ECO:0007669"/>
    <property type="project" value="InterPro"/>
</dbReference>
<evidence type="ECO:0000259" key="7">
    <source>
        <dbReference type="Pfam" id="PF00590"/>
    </source>
</evidence>